<reference evidence="4" key="2">
    <citation type="submission" date="2017-03" db="EMBL/GenBank/DDBJ databases">
        <title>Bacillus sp. V-88(T) DSM27956, whole genome shotgun sequencing project.</title>
        <authorList>
            <person name="Dastager S.G."/>
            <person name="Neurgaonkar P.S."/>
            <person name="Dharne M.S."/>
        </authorList>
    </citation>
    <scope>NUCLEOTIDE SEQUENCE [LARGE SCALE GENOMIC DNA]</scope>
    <source>
        <strain evidence="4">DSM 25145</strain>
    </source>
</reference>
<dbReference type="EMBL" id="MWSK01000004">
    <property type="protein sequence ID" value="OXS77953.1"/>
    <property type="molecule type" value="Genomic_DNA"/>
</dbReference>
<gene>
    <name evidence="1" type="ORF">B1B05_10125</name>
    <name evidence="2" type="ORF">SAMN05443094_104186</name>
</gene>
<evidence type="ECO:0000313" key="2">
    <source>
        <dbReference type="EMBL" id="SIQ90171.1"/>
    </source>
</evidence>
<dbReference type="EMBL" id="FTLX01000004">
    <property type="protein sequence ID" value="SIQ90171.1"/>
    <property type="molecule type" value="Genomic_DNA"/>
</dbReference>
<evidence type="ECO:0000313" key="3">
    <source>
        <dbReference type="Proteomes" id="UP000186385"/>
    </source>
</evidence>
<evidence type="ECO:0000313" key="1">
    <source>
        <dbReference type="EMBL" id="OXS77953.1"/>
    </source>
</evidence>
<dbReference type="Proteomes" id="UP000215545">
    <property type="component" value="Unassembled WGS sequence"/>
</dbReference>
<reference evidence="1" key="3">
    <citation type="submission" date="2017-03" db="EMBL/GenBank/DDBJ databases">
        <authorList>
            <person name="Dastager S.G."/>
            <person name="Neurgaonkar P.S."/>
            <person name="Dharne M.S."/>
        </authorList>
    </citation>
    <scope>NUCLEOTIDE SEQUENCE</scope>
    <source>
        <strain evidence="1">DSM 25145</strain>
    </source>
</reference>
<dbReference type="OrthoDB" id="2721308at2"/>
<name>A0A1N6WJC2_9BACI</name>
<dbReference type="STRING" id="1017273.SAMN05443094_104186"/>
<keyword evidence="4" id="KW-1185">Reference proteome</keyword>
<dbReference type="Proteomes" id="UP000186385">
    <property type="component" value="Unassembled WGS sequence"/>
</dbReference>
<protein>
    <recommendedName>
        <fullName evidence="5">Phage gp6-like head-tail connector protein</fullName>
    </recommendedName>
</protein>
<evidence type="ECO:0000313" key="4">
    <source>
        <dbReference type="Proteomes" id="UP000215545"/>
    </source>
</evidence>
<sequence>MDFTAVNTYLENRAYTEPYTELEESVRQKIVFTAEDMLTSHYDESLMTPKMVGLQALYLIEGEAEEFSKFKRHNVKSLGLKGMSFSFDGENEISPEVKKLIVRAQEALHPEEPQAGVGRVV</sequence>
<reference evidence="2 3" key="1">
    <citation type="submission" date="2017-01" db="EMBL/GenBank/DDBJ databases">
        <authorList>
            <person name="Mah S.A."/>
            <person name="Swanson W.J."/>
            <person name="Moy G.W."/>
            <person name="Vacquier V.D."/>
        </authorList>
    </citation>
    <scope>NUCLEOTIDE SEQUENCE [LARGE SCALE GENOMIC DNA]</scope>
    <source>
        <strain evidence="2 3">NIO-1016</strain>
    </source>
</reference>
<organism evidence="2 3">
    <name type="scientific">Domibacillus enclensis</name>
    <dbReference type="NCBI Taxonomy" id="1017273"/>
    <lineage>
        <taxon>Bacteria</taxon>
        <taxon>Bacillati</taxon>
        <taxon>Bacillota</taxon>
        <taxon>Bacilli</taxon>
        <taxon>Bacillales</taxon>
        <taxon>Bacillaceae</taxon>
        <taxon>Domibacillus</taxon>
    </lineage>
</organism>
<accession>A0A1N6WJC2</accession>
<proteinExistence type="predicted"/>
<dbReference type="RefSeq" id="WP_045850517.1">
    <property type="nucleotide sequence ID" value="NZ_FTLX01000004.1"/>
</dbReference>
<evidence type="ECO:0008006" key="5">
    <source>
        <dbReference type="Google" id="ProtNLM"/>
    </source>
</evidence>
<dbReference type="AlphaFoldDB" id="A0A1N6WJC2"/>